<accession>A0ABD0UW15</accession>
<proteinExistence type="predicted"/>
<dbReference type="AlphaFoldDB" id="A0ABD0UW15"/>
<evidence type="ECO:0000313" key="3">
    <source>
        <dbReference type="Proteomes" id="UP001552299"/>
    </source>
</evidence>
<keyword evidence="3" id="KW-1185">Reference proteome</keyword>
<dbReference type="Proteomes" id="UP001552299">
    <property type="component" value="Unassembled WGS sequence"/>
</dbReference>
<organism evidence="2 3">
    <name type="scientific">Dendrobium thyrsiflorum</name>
    <name type="common">Pinecone-like raceme dendrobium</name>
    <name type="synonym">Orchid</name>
    <dbReference type="NCBI Taxonomy" id="117978"/>
    <lineage>
        <taxon>Eukaryota</taxon>
        <taxon>Viridiplantae</taxon>
        <taxon>Streptophyta</taxon>
        <taxon>Embryophyta</taxon>
        <taxon>Tracheophyta</taxon>
        <taxon>Spermatophyta</taxon>
        <taxon>Magnoliopsida</taxon>
        <taxon>Liliopsida</taxon>
        <taxon>Asparagales</taxon>
        <taxon>Orchidaceae</taxon>
        <taxon>Epidendroideae</taxon>
        <taxon>Malaxideae</taxon>
        <taxon>Dendrobiinae</taxon>
        <taxon>Dendrobium</taxon>
    </lineage>
</organism>
<name>A0ABD0UW15_DENTH</name>
<sequence>MHLGFWVICSSPSHRSSAFSRTLAPLANQIPFSSSLTPQLSLFYTIYFHLMLASRSDGHSSQNPVYTDSGKRHQSISPKHPPKEIVAGCITGGGIPLAVATNT</sequence>
<gene>
    <name evidence="2" type="ORF">M5K25_014374</name>
</gene>
<comment type="caution">
    <text evidence="2">The sequence shown here is derived from an EMBL/GenBank/DDBJ whole genome shotgun (WGS) entry which is preliminary data.</text>
</comment>
<feature type="region of interest" description="Disordered" evidence="1">
    <location>
        <begin position="57"/>
        <end position="81"/>
    </location>
</feature>
<protein>
    <submittedName>
        <fullName evidence="2">Uncharacterized protein</fullName>
    </submittedName>
</protein>
<dbReference type="EMBL" id="JANQDX010000011">
    <property type="protein sequence ID" value="KAL0916831.1"/>
    <property type="molecule type" value="Genomic_DNA"/>
</dbReference>
<reference evidence="2 3" key="1">
    <citation type="journal article" date="2024" name="Plant Biotechnol. J.">
        <title>Dendrobium thyrsiflorum genome and its molecular insights into genes involved in important horticultural traits.</title>
        <authorList>
            <person name="Chen B."/>
            <person name="Wang J.Y."/>
            <person name="Zheng P.J."/>
            <person name="Li K.L."/>
            <person name="Liang Y.M."/>
            <person name="Chen X.F."/>
            <person name="Zhang C."/>
            <person name="Zhao X."/>
            <person name="He X."/>
            <person name="Zhang G.Q."/>
            <person name="Liu Z.J."/>
            <person name="Xu Q."/>
        </authorList>
    </citation>
    <scope>NUCLEOTIDE SEQUENCE [LARGE SCALE GENOMIC DNA]</scope>
    <source>
        <strain evidence="2">GZMU011</strain>
    </source>
</reference>
<evidence type="ECO:0000313" key="2">
    <source>
        <dbReference type="EMBL" id="KAL0916831.1"/>
    </source>
</evidence>
<evidence type="ECO:0000256" key="1">
    <source>
        <dbReference type="SAM" id="MobiDB-lite"/>
    </source>
</evidence>